<feature type="transmembrane region" description="Helical" evidence="1">
    <location>
        <begin position="68"/>
        <end position="88"/>
    </location>
</feature>
<keyword evidence="1" id="KW-0472">Membrane</keyword>
<evidence type="ECO:0000313" key="2">
    <source>
        <dbReference type="EMBL" id="SMH71270.1"/>
    </source>
</evidence>
<evidence type="ECO:0000256" key="1">
    <source>
        <dbReference type="SAM" id="Phobius"/>
    </source>
</evidence>
<gene>
    <name evidence="2" type="ORF">NCS_11077</name>
</gene>
<sequence length="104" mass="10764">MLDHAAGEEVNMGNKYSKMMIAGIGGLVLILIAPTLLSYIAGVDITSGKVNASDTTPLIPPDLLKRTFGAGQLIGGIIAALVLAIGGIKLELKKRLAPCSDLLH</sequence>
<accession>A0A2H1FES8</accession>
<dbReference type="EMBL" id="LT841358">
    <property type="protein sequence ID" value="SMH71270.1"/>
    <property type="molecule type" value="Genomic_DNA"/>
</dbReference>
<evidence type="ECO:0000313" key="3">
    <source>
        <dbReference type="Proteomes" id="UP000230607"/>
    </source>
</evidence>
<protein>
    <submittedName>
        <fullName evidence="2">Uncharacterized protein</fullName>
    </submittedName>
</protein>
<feature type="transmembrane region" description="Helical" evidence="1">
    <location>
        <begin position="21"/>
        <end position="41"/>
    </location>
</feature>
<dbReference type="Proteomes" id="UP000230607">
    <property type="component" value="Chromosome 1"/>
</dbReference>
<keyword evidence="1" id="KW-1133">Transmembrane helix</keyword>
<proteinExistence type="predicted"/>
<keyword evidence="3" id="KW-1185">Reference proteome</keyword>
<dbReference type="RefSeq" id="WP_157927271.1">
    <property type="nucleotide sequence ID" value="NZ_LT841358.1"/>
</dbReference>
<name>A0A2H1FES8_9ARCH</name>
<organism evidence="2 3">
    <name type="scientific">Candidatus Nitrosotalea okcheonensis</name>
    <dbReference type="NCBI Taxonomy" id="1903276"/>
    <lineage>
        <taxon>Archaea</taxon>
        <taxon>Nitrososphaerota</taxon>
        <taxon>Nitrososphaeria</taxon>
        <taxon>Nitrosotaleales</taxon>
        <taxon>Nitrosotaleaceae</taxon>
        <taxon>Nitrosotalea</taxon>
    </lineage>
</organism>
<keyword evidence="1" id="KW-0812">Transmembrane</keyword>
<reference evidence="3" key="1">
    <citation type="submission" date="2017-03" db="EMBL/GenBank/DDBJ databases">
        <authorList>
            <person name="Herbold C."/>
        </authorList>
    </citation>
    <scope>NUCLEOTIDE SEQUENCE [LARGE SCALE GENOMIC DNA]</scope>
</reference>
<dbReference type="AlphaFoldDB" id="A0A2H1FES8"/>